<dbReference type="EMBL" id="GBRH01168365">
    <property type="protein sequence ID" value="JAE29531.1"/>
    <property type="molecule type" value="Transcribed_RNA"/>
</dbReference>
<proteinExistence type="predicted"/>
<feature type="compositionally biased region" description="Basic and acidic residues" evidence="1">
    <location>
        <begin position="64"/>
        <end position="75"/>
    </location>
</feature>
<evidence type="ECO:0000256" key="1">
    <source>
        <dbReference type="SAM" id="MobiDB-lite"/>
    </source>
</evidence>
<protein>
    <submittedName>
        <fullName evidence="2">Uncharacterized protein</fullName>
    </submittedName>
</protein>
<feature type="region of interest" description="Disordered" evidence="1">
    <location>
        <begin position="50"/>
        <end position="75"/>
    </location>
</feature>
<sequence length="75" mass="8531">MAALPREGRRRQDGDGSGARRACLRFLHRVHRHRTNRVHHPGALRVQLRRRAQPQEAENAGEGARLRAEVVRGVP</sequence>
<reference evidence="2" key="1">
    <citation type="submission" date="2014-09" db="EMBL/GenBank/DDBJ databases">
        <authorList>
            <person name="Magalhaes I.L.F."/>
            <person name="Oliveira U."/>
            <person name="Santos F.R."/>
            <person name="Vidigal T.H.D.A."/>
            <person name="Brescovit A.D."/>
            <person name="Santos A.J."/>
        </authorList>
    </citation>
    <scope>NUCLEOTIDE SEQUENCE</scope>
    <source>
        <tissue evidence="2">Shoot tissue taken approximately 20 cm above the soil surface</tissue>
    </source>
</reference>
<dbReference type="AlphaFoldDB" id="A0A0A9H3W0"/>
<evidence type="ECO:0000313" key="2">
    <source>
        <dbReference type="EMBL" id="JAE29531.1"/>
    </source>
</evidence>
<feature type="region of interest" description="Disordered" evidence="1">
    <location>
        <begin position="1"/>
        <end position="20"/>
    </location>
</feature>
<feature type="compositionally biased region" description="Basic and acidic residues" evidence="1">
    <location>
        <begin position="1"/>
        <end position="14"/>
    </location>
</feature>
<accession>A0A0A9H3W0</accession>
<organism evidence="2">
    <name type="scientific">Arundo donax</name>
    <name type="common">Giant reed</name>
    <name type="synonym">Donax arundinaceus</name>
    <dbReference type="NCBI Taxonomy" id="35708"/>
    <lineage>
        <taxon>Eukaryota</taxon>
        <taxon>Viridiplantae</taxon>
        <taxon>Streptophyta</taxon>
        <taxon>Embryophyta</taxon>
        <taxon>Tracheophyta</taxon>
        <taxon>Spermatophyta</taxon>
        <taxon>Magnoliopsida</taxon>
        <taxon>Liliopsida</taxon>
        <taxon>Poales</taxon>
        <taxon>Poaceae</taxon>
        <taxon>PACMAD clade</taxon>
        <taxon>Arundinoideae</taxon>
        <taxon>Arundineae</taxon>
        <taxon>Arundo</taxon>
    </lineage>
</organism>
<reference evidence="2" key="2">
    <citation type="journal article" date="2015" name="Data Brief">
        <title>Shoot transcriptome of the giant reed, Arundo donax.</title>
        <authorList>
            <person name="Barrero R.A."/>
            <person name="Guerrero F.D."/>
            <person name="Moolhuijzen P."/>
            <person name="Goolsby J.A."/>
            <person name="Tidwell J."/>
            <person name="Bellgard S.E."/>
            <person name="Bellgard M.I."/>
        </authorList>
    </citation>
    <scope>NUCLEOTIDE SEQUENCE</scope>
    <source>
        <tissue evidence="2">Shoot tissue taken approximately 20 cm above the soil surface</tissue>
    </source>
</reference>
<name>A0A0A9H3W0_ARUDO</name>